<dbReference type="EMBL" id="LVZM01008351">
    <property type="protein sequence ID" value="OUC45793.1"/>
    <property type="molecule type" value="Genomic_DNA"/>
</dbReference>
<dbReference type="AlphaFoldDB" id="A0A1Y3EKY0"/>
<reference evidence="1 2" key="1">
    <citation type="submission" date="2015-04" db="EMBL/GenBank/DDBJ databases">
        <title>Draft genome of the roundworm Trichinella nativa.</title>
        <authorList>
            <person name="Mitreva M."/>
        </authorList>
    </citation>
    <scope>NUCLEOTIDE SEQUENCE [LARGE SCALE GENOMIC DNA]</scope>
    <source>
        <strain evidence="1 2">ISS45</strain>
    </source>
</reference>
<gene>
    <name evidence="1" type="ORF">D917_08210</name>
</gene>
<evidence type="ECO:0000313" key="2">
    <source>
        <dbReference type="Proteomes" id="UP000243006"/>
    </source>
</evidence>
<comment type="caution">
    <text evidence="1">The sequence shown here is derived from an EMBL/GenBank/DDBJ whole genome shotgun (WGS) entry which is preliminary data.</text>
</comment>
<dbReference type="Proteomes" id="UP000243006">
    <property type="component" value="Unassembled WGS sequence"/>
</dbReference>
<proteinExistence type="predicted"/>
<accession>A0A1Y3EKY0</accession>
<evidence type="ECO:0000313" key="1">
    <source>
        <dbReference type="EMBL" id="OUC45793.1"/>
    </source>
</evidence>
<sequence>MKAFVFKYRIPADHNNKFNNGGKISIHGTLKQRKIGCQYQLRLSQFWGRCATALTIFFFLLRGRINMVVSDRHENVLNELGRSLLRAILRSVTRRPAFSMLCTFYAFISHDMSIK</sequence>
<name>A0A1Y3EKY0_9BILA</name>
<organism evidence="1 2">
    <name type="scientific">Trichinella nativa</name>
    <dbReference type="NCBI Taxonomy" id="6335"/>
    <lineage>
        <taxon>Eukaryota</taxon>
        <taxon>Metazoa</taxon>
        <taxon>Ecdysozoa</taxon>
        <taxon>Nematoda</taxon>
        <taxon>Enoplea</taxon>
        <taxon>Dorylaimia</taxon>
        <taxon>Trichinellida</taxon>
        <taxon>Trichinellidae</taxon>
        <taxon>Trichinella</taxon>
    </lineage>
</organism>
<protein>
    <submittedName>
        <fullName evidence="1">Uncharacterized protein</fullName>
    </submittedName>
</protein>